<dbReference type="EMBL" id="CP001575">
    <property type="protein sequence ID" value="ACO69199.1"/>
    <property type="molecule type" value="Genomic_DNA"/>
</dbReference>
<evidence type="ECO:0000259" key="2">
    <source>
        <dbReference type="PROSITE" id="PS50206"/>
    </source>
</evidence>
<feature type="compositionally biased region" description="Low complexity" evidence="1">
    <location>
        <begin position="15"/>
        <end position="26"/>
    </location>
</feature>
<dbReference type="GeneID" id="8245866"/>
<feature type="compositionally biased region" description="Acidic residues" evidence="1">
    <location>
        <begin position="579"/>
        <end position="590"/>
    </location>
</feature>
<feature type="region of interest" description="Disordered" evidence="1">
    <location>
        <begin position="1"/>
        <end position="26"/>
    </location>
</feature>
<dbReference type="InParanoid" id="C1FG59"/>
<reference evidence="3 4" key="1">
    <citation type="journal article" date="2009" name="Science">
        <title>Green evolution and dynamic adaptations revealed by genomes of the marine picoeukaryotes Micromonas.</title>
        <authorList>
            <person name="Worden A.Z."/>
            <person name="Lee J.H."/>
            <person name="Mock T."/>
            <person name="Rouze P."/>
            <person name="Simmons M.P."/>
            <person name="Aerts A.L."/>
            <person name="Allen A.E."/>
            <person name="Cuvelier M.L."/>
            <person name="Derelle E."/>
            <person name="Everett M.V."/>
            <person name="Foulon E."/>
            <person name="Grimwood J."/>
            <person name="Gundlach H."/>
            <person name="Henrissat B."/>
            <person name="Napoli C."/>
            <person name="McDonald S.M."/>
            <person name="Parker M.S."/>
            <person name="Rombauts S."/>
            <person name="Salamov A."/>
            <person name="Von Dassow P."/>
            <person name="Badger J.H."/>
            <person name="Coutinho P.M."/>
            <person name="Demir E."/>
            <person name="Dubchak I."/>
            <person name="Gentemann C."/>
            <person name="Eikrem W."/>
            <person name="Gready J.E."/>
            <person name="John U."/>
            <person name="Lanier W."/>
            <person name="Lindquist E.A."/>
            <person name="Lucas S."/>
            <person name="Mayer K.F."/>
            <person name="Moreau H."/>
            <person name="Not F."/>
            <person name="Otillar R."/>
            <person name="Panaud O."/>
            <person name="Pangilinan J."/>
            <person name="Paulsen I."/>
            <person name="Piegu B."/>
            <person name="Poliakov A."/>
            <person name="Robbens S."/>
            <person name="Schmutz J."/>
            <person name="Toulza E."/>
            <person name="Wyss T."/>
            <person name="Zelensky A."/>
            <person name="Zhou K."/>
            <person name="Armbrust E.V."/>
            <person name="Bhattacharya D."/>
            <person name="Goodenough U.W."/>
            <person name="Van de Peer Y."/>
            <person name="Grigoriev I.V."/>
        </authorList>
    </citation>
    <scope>NUCLEOTIDE SEQUENCE [LARGE SCALE GENOMIC DNA]</scope>
    <source>
        <strain evidence="4">RCC299 / NOUM17</strain>
    </source>
</reference>
<gene>
    <name evidence="3" type="ORF">MICPUN_60746</name>
</gene>
<dbReference type="eggNOG" id="ENOG502QS91">
    <property type="taxonomic scope" value="Eukaryota"/>
</dbReference>
<evidence type="ECO:0000313" key="3">
    <source>
        <dbReference type="EMBL" id="ACO69199.1"/>
    </source>
</evidence>
<dbReference type="InterPro" id="IPR044690">
    <property type="entry name" value="CAS_plant"/>
</dbReference>
<keyword evidence="4" id="KW-1185">Reference proteome</keyword>
<dbReference type="InterPro" id="IPR036873">
    <property type="entry name" value="Rhodanese-like_dom_sf"/>
</dbReference>
<dbReference type="PROSITE" id="PS50206">
    <property type="entry name" value="RHODANESE_3"/>
    <property type="match status" value="1"/>
</dbReference>
<dbReference type="OMA" id="TIGLTYW"/>
<dbReference type="GO" id="GO:0009704">
    <property type="term" value="P:de-etiolation"/>
    <property type="evidence" value="ECO:0007669"/>
    <property type="project" value="InterPro"/>
</dbReference>
<organism evidence="3 4">
    <name type="scientific">Micromonas commoda (strain RCC299 / NOUM17 / CCMP2709)</name>
    <name type="common">Picoplanktonic green alga</name>
    <dbReference type="NCBI Taxonomy" id="296587"/>
    <lineage>
        <taxon>Eukaryota</taxon>
        <taxon>Viridiplantae</taxon>
        <taxon>Chlorophyta</taxon>
        <taxon>Mamiellophyceae</taxon>
        <taxon>Mamiellales</taxon>
        <taxon>Mamiellaceae</taxon>
        <taxon>Micromonas</taxon>
    </lineage>
</organism>
<protein>
    <recommendedName>
        <fullName evidence="2">Rhodanese domain-containing protein</fullName>
    </recommendedName>
</protein>
<dbReference type="AlphaFoldDB" id="C1FG59"/>
<dbReference type="RefSeq" id="XP_002507941.1">
    <property type="nucleotide sequence ID" value="XM_002507895.1"/>
</dbReference>
<feature type="compositionally biased region" description="Basic and acidic residues" evidence="1">
    <location>
        <begin position="609"/>
        <end position="648"/>
    </location>
</feature>
<feature type="compositionally biased region" description="Low complexity" evidence="1">
    <location>
        <begin position="591"/>
        <end position="608"/>
    </location>
</feature>
<dbReference type="PANTHER" id="PTHR34209">
    <property type="entry name" value="RHODANESE/CELL CYCLE CONTROL PHOSPHATASE SUPERFAMILY PROTEIN"/>
    <property type="match status" value="1"/>
</dbReference>
<dbReference type="GO" id="GO:0071277">
    <property type="term" value="P:cellular response to calcium ion"/>
    <property type="evidence" value="ECO:0007669"/>
    <property type="project" value="InterPro"/>
</dbReference>
<feature type="domain" description="Rhodanese" evidence="2">
    <location>
        <begin position="396"/>
        <end position="433"/>
    </location>
</feature>
<dbReference type="STRING" id="296587.C1FG59"/>
<evidence type="ECO:0000256" key="1">
    <source>
        <dbReference type="SAM" id="MobiDB-lite"/>
    </source>
</evidence>
<dbReference type="Gene3D" id="3.40.250.10">
    <property type="entry name" value="Rhodanese-like domain"/>
    <property type="match status" value="1"/>
</dbReference>
<dbReference type="InterPro" id="IPR001763">
    <property type="entry name" value="Rhodanese-like_dom"/>
</dbReference>
<accession>C1FG59</accession>
<dbReference type="OrthoDB" id="551300at2759"/>
<name>C1FG59_MICCC</name>
<sequence>MSVMATPSAASVRGVPAPATRRVGARRPAPVVCRAAAPRDAAKLSAGILAVAAANAARAEDVEAPADAVVDAPADAAAQAAAQAADAAADAAAQAADAAAKAAAQASDALNGALGGLSGGLDGLTSQAGGALEGLKGGLGGLTSQAGGALEGLKGGLDGLTSQAGGAIGGLGSQAGGAIGSAAKGVGSVAGPALSGAAKVAGEGAGVVGQGLGQATKAVGGATSAVSGAVGGATSAVSGAVGGATSAVNSTLTSTVQSLESALPPEFQDVVARAQTDSDTAVALIGLTAAVPIGLVVLGAATRGYAGDKNPFVVEEQLKKDRRAFLIDTRSEDARRNDGVPDLRGKARGKGAAVEVATLPADERRVLSNPRLVELELAATKVKALTKGGARVYVLGPDAKDLAKAITRLGGRRAFVVSGGFDAWRSSGLKVGVKYAKSALEGLGEDTSEAASSFTQKVAGSVKTSITTKKPTDAIVPLLGLVAAAAAAYNYKTALEYAGVIGIELTILAKLLSYESPWAFFEDVKETAAGVVGAVGSFEPPSVPEVSVPKVKVPSVAEMAPPPRPAPAPAKEEAKVEEVVEEEEVAEPEPEAAAPAPVEEEAAAPAPAAEKKAGRVYDETYAESKSEMAKAAEEAARRADKKPEQRDM</sequence>
<dbReference type="GO" id="GO:0090333">
    <property type="term" value="P:regulation of stomatal closure"/>
    <property type="evidence" value="ECO:0007669"/>
    <property type="project" value="InterPro"/>
</dbReference>
<proteinExistence type="predicted"/>
<dbReference type="Proteomes" id="UP000002009">
    <property type="component" value="Chromosome 8"/>
</dbReference>
<feature type="region of interest" description="Disordered" evidence="1">
    <location>
        <begin position="558"/>
        <end position="648"/>
    </location>
</feature>
<dbReference type="PANTHER" id="PTHR34209:SF1">
    <property type="entry name" value="CALCIUM SENSING RECEPTOR, CHLOROPLASTIC"/>
    <property type="match status" value="1"/>
</dbReference>
<dbReference type="KEGG" id="mis:MICPUN_60746"/>
<evidence type="ECO:0000313" key="4">
    <source>
        <dbReference type="Proteomes" id="UP000002009"/>
    </source>
</evidence>